<organism evidence="4 5">
    <name type="scientific">Penicillium nordicum</name>
    <dbReference type="NCBI Taxonomy" id="229535"/>
    <lineage>
        <taxon>Eukaryota</taxon>
        <taxon>Fungi</taxon>
        <taxon>Dikarya</taxon>
        <taxon>Ascomycota</taxon>
        <taxon>Pezizomycotina</taxon>
        <taxon>Eurotiomycetes</taxon>
        <taxon>Eurotiomycetidae</taxon>
        <taxon>Eurotiales</taxon>
        <taxon>Aspergillaceae</taxon>
        <taxon>Penicillium</taxon>
    </lineage>
</organism>
<protein>
    <recommendedName>
        <fullName evidence="3">Fumarylacetoacetase-like C-terminal domain-containing protein</fullName>
    </recommendedName>
</protein>
<evidence type="ECO:0000256" key="1">
    <source>
        <dbReference type="ARBA" id="ARBA00010211"/>
    </source>
</evidence>
<dbReference type="OrthoDB" id="411064at2759"/>
<comment type="caution">
    <text evidence="4">The sequence shown here is derived from an EMBL/GenBank/DDBJ whole genome shotgun (WGS) entry which is preliminary data.</text>
</comment>
<dbReference type="InterPro" id="IPR036663">
    <property type="entry name" value="Fumarylacetoacetase_C_sf"/>
</dbReference>
<comment type="similarity">
    <text evidence="1">Belongs to the FAH family.</text>
</comment>
<reference evidence="4 5" key="1">
    <citation type="submission" date="2015-08" db="EMBL/GenBank/DDBJ databases">
        <title>Genome sequencing of Penicillium nordicum.</title>
        <authorList>
            <person name="Nguyen H.D."/>
            <person name="Seifert K.A."/>
        </authorList>
    </citation>
    <scope>NUCLEOTIDE SEQUENCE [LARGE SCALE GENOMIC DNA]</scope>
    <source>
        <strain evidence="4 5">DAOMC 185683</strain>
    </source>
</reference>
<keyword evidence="5" id="KW-1185">Reference proteome</keyword>
<evidence type="ECO:0000256" key="2">
    <source>
        <dbReference type="ARBA" id="ARBA00022723"/>
    </source>
</evidence>
<dbReference type="SUPFAM" id="SSF56529">
    <property type="entry name" value="FAH"/>
    <property type="match status" value="1"/>
</dbReference>
<dbReference type="GO" id="GO:0050163">
    <property type="term" value="F:oxaloacetate tautomerase activity"/>
    <property type="evidence" value="ECO:0007669"/>
    <property type="project" value="UniProtKB-ARBA"/>
</dbReference>
<accession>A0A0M9WBQ8</accession>
<dbReference type="AlphaFoldDB" id="A0A0M9WBQ8"/>
<dbReference type="Gene3D" id="3.90.850.10">
    <property type="entry name" value="Fumarylacetoacetase-like, C-terminal domain"/>
    <property type="match status" value="1"/>
</dbReference>
<dbReference type="PANTHER" id="PTHR11820">
    <property type="entry name" value="ACYLPYRUVASE"/>
    <property type="match status" value="1"/>
</dbReference>
<evidence type="ECO:0000313" key="5">
    <source>
        <dbReference type="Proteomes" id="UP000037696"/>
    </source>
</evidence>
<keyword evidence="2" id="KW-0479">Metal-binding</keyword>
<dbReference type="STRING" id="229535.A0A0M9WBQ8"/>
<dbReference type="Pfam" id="PF01557">
    <property type="entry name" value="FAA_hydrolase"/>
    <property type="match status" value="1"/>
</dbReference>
<dbReference type="EMBL" id="LHQQ01000233">
    <property type="protein sequence ID" value="KOS38835.1"/>
    <property type="molecule type" value="Genomic_DNA"/>
</dbReference>
<dbReference type="GO" id="GO:0006107">
    <property type="term" value="P:oxaloacetate metabolic process"/>
    <property type="evidence" value="ECO:0007669"/>
    <property type="project" value="UniProtKB-ARBA"/>
</dbReference>
<dbReference type="FunFam" id="3.90.850.10:FF:000002">
    <property type="entry name" value="2-hydroxyhepta-2,4-diene-1,7-dioate isomerase"/>
    <property type="match status" value="1"/>
</dbReference>
<dbReference type="PANTHER" id="PTHR11820:SF7">
    <property type="entry name" value="ACYLPYRUVASE FAHD1, MITOCHONDRIAL"/>
    <property type="match status" value="1"/>
</dbReference>
<evidence type="ECO:0000313" key="4">
    <source>
        <dbReference type="EMBL" id="KOS38835.1"/>
    </source>
</evidence>
<feature type="domain" description="Fumarylacetoacetase-like C-terminal" evidence="3">
    <location>
        <begin position="82"/>
        <end position="292"/>
    </location>
</feature>
<proteinExistence type="inferred from homology"/>
<sequence>MSKIASTFSRLVRFVPKSNPAKVLIGEPVDPQLDVGLALYQGKDVAVHPFSGTSVLSPGQVTDATETISRILSPLAQSEVGTIRCIGLNYVSHAKEMALPIPEVPTLFMKPASSLADPWPAPTVLPKITQQDNTGDYESEMVIVIGRDAKDVSESEALDYVLGYTAANDVSSRTSQMNQSQWSFSKGFDGACPIGPVLASAALIPDVSKLQIRGLKNGNVMQGYCPLTDLVFGVPQLVSFLSQGTTLPAGTIILTGTPPGVGAAKNPKEFIKAGDEFAVELLPHVGTLINKIDHQ</sequence>
<evidence type="ECO:0000259" key="3">
    <source>
        <dbReference type="Pfam" id="PF01557"/>
    </source>
</evidence>
<dbReference type="GO" id="GO:0018773">
    <property type="term" value="F:acetylpyruvate hydrolase activity"/>
    <property type="evidence" value="ECO:0007669"/>
    <property type="project" value="TreeGrafter"/>
</dbReference>
<dbReference type="Proteomes" id="UP000037696">
    <property type="component" value="Unassembled WGS sequence"/>
</dbReference>
<dbReference type="GO" id="GO:0046872">
    <property type="term" value="F:metal ion binding"/>
    <property type="evidence" value="ECO:0007669"/>
    <property type="project" value="UniProtKB-KW"/>
</dbReference>
<name>A0A0M9WBQ8_9EURO</name>
<dbReference type="InterPro" id="IPR011234">
    <property type="entry name" value="Fumarylacetoacetase-like_C"/>
</dbReference>
<gene>
    <name evidence="4" type="ORF">ACN38_g10351</name>
</gene>